<dbReference type="GO" id="GO:0009507">
    <property type="term" value="C:chloroplast"/>
    <property type="evidence" value="ECO:0007669"/>
    <property type="project" value="UniProtKB-SubCell"/>
</dbReference>
<dbReference type="InterPro" id="IPR001848">
    <property type="entry name" value="Ribosomal_uS10"/>
</dbReference>
<organism evidence="6">
    <name type="scientific">Cyclotella sp. WC03_2</name>
    <dbReference type="NCBI Taxonomy" id="1549164"/>
    <lineage>
        <taxon>Eukaryota</taxon>
        <taxon>Sar</taxon>
        <taxon>Stramenopiles</taxon>
        <taxon>Ochrophyta</taxon>
        <taxon>Bacillariophyta</taxon>
        <taxon>Coscinodiscophyceae</taxon>
        <taxon>Thalassiosirophycidae</taxon>
        <taxon>Stephanodiscales</taxon>
        <taxon>Stephanodiscaceae</taxon>
        <taxon>Cyclotella</taxon>
    </lineage>
</organism>
<dbReference type="SMART" id="SM01403">
    <property type="entry name" value="Ribosomal_S10"/>
    <property type="match status" value="1"/>
</dbReference>
<dbReference type="AlphaFoldDB" id="A0A089VMS1"/>
<dbReference type="GO" id="GO:0005840">
    <property type="term" value="C:ribosome"/>
    <property type="evidence" value="ECO:0007669"/>
    <property type="project" value="UniProtKB-KW"/>
</dbReference>
<dbReference type="SUPFAM" id="SSF54999">
    <property type="entry name" value="Ribosomal protein S10"/>
    <property type="match status" value="1"/>
</dbReference>
<comment type="subcellular location">
    <subcellularLocation>
        <location evidence="4">Plastid</location>
        <location evidence="4">Chloroplast</location>
    </subcellularLocation>
</comment>
<dbReference type="NCBIfam" id="NF001861">
    <property type="entry name" value="PRK00596.1"/>
    <property type="match status" value="1"/>
</dbReference>
<evidence type="ECO:0000256" key="1">
    <source>
        <dbReference type="ARBA" id="ARBA00007102"/>
    </source>
</evidence>
<sequence length="107" mass="12567">MEIKSNEKIRVRLESFNHELLNTSCQKIIEITQNNNVNNIGVISLPTDKRIYCVLRSPHVNKDSREHFEIRIHKRILEIYYDSSINIFDLLVKSDLPPGVLYRICLS</sequence>
<dbReference type="InterPro" id="IPR036838">
    <property type="entry name" value="Ribosomal_uS10_dom_sf"/>
</dbReference>
<proteinExistence type="inferred from homology"/>
<accession>A0A089VMS1</accession>
<keyword evidence="3 4" id="KW-0687">Ribonucleoprotein</keyword>
<evidence type="ECO:0000256" key="3">
    <source>
        <dbReference type="ARBA" id="ARBA00023274"/>
    </source>
</evidence>
<evidence type="ECO:0000256" key="2">
    <source>
        <dbReference type="ARBA" id="ARBA00022980"/>
    </source>
</evidence>
<feature type="domain" description="Small ribosomal subunit protein uS10" evidence="5">
    <location>
        <begin position="10"/>
        <end position="105"/>
    </location>
</feature>
<reference evidence="6" key="1">
    <citation type="journal article" date="2014" name="PLoS ONE">
        <title>Conserved gene order and expanded inverted repeats characterize plastid genomes of Thalassiosirales.</title>
        <authorList>
            <person name="Sabir J.S."/>
            <person name="Yu M."/>
            <person name="Ashworth M.P."/>
            <person name="Baeshen N.A."/>
            <person name="Baeshen M.N."/>
            <person name="Bahieldin A."/>
            <person name="Theriot E.C."/>
            <person name="Jansen R.K."/>
        </authorList>
    </citation>
    <scope>NUCLEOTIDE SEQUENCE</scope>
</reference>
<keyword evidence="2 4" id="KW-0689">Ribosomal protein</keyword>
<dbReference type="NCBIfam" id="TIGR01049">
    <property type="entry name" value="rpsJ_bact"/>
    <property type="match status" value="1"/>
</dbReference>
<dbReference type="FunFam" id="3.30.70.600:FF:000003">
    <property type="entry name" value="30S ribosomal protein S10"/>
    <property type="match status" value="1"/>
</dbReference>
<comment type="similarity">
    <text evidence="1 4">Belongs to the universal ribosomal protein uS10 family.</text>
</comment>
<dbReference type="PRINTS" id="PR00971">
    <property type="entry name" value="RIBOSOMALS10"/>
</dbReference>
<evidence type="ECO:0000313" key="6">
    <source>
        <dbReference type="EMBL" id="AIR75655.1"/>
    </source>
</evidence>
<geneLocation type="chloroplast" evidence="6"/>
<dbReference type="EMBL" id="KJ958481">
    <property type="protein sequence ID" value="AIR75655.1"/>
    <property type="molecule type" value="Genomic_DNA"/>
</dbReference>
<keyword evidence="6" id="KW-0150">Chloroplast</keyword>
<dbReference type="GO" id="GO:0003735">
    <property type="term" value="F:structural constituent of ribosome"/>
    <property type="evidence" value="ECO:0007669"/>
    <property type="project" value="InterPro"/>
</dbReference>
<dbReference type="PANTHER" id="PTHR11700">
    <property type="entry name" value="30S RIBOSOMAL PROTEIN S10 FAMILY MEMBER"/>
    <property type="match status" value="1"/>
</dbReference>
<keyword evidence="6" id="KW-0934">Plastid</keyword>
<comment type="function">
    <text evidence="4">Involved in the binding of tRNA to the ribosomes.</text>
</comment>
<evidence type="ECO:0000259" key="5">
    <source>
        <dbReference type="SMART" id="SM01403"/>
    </source>
</evidence>
<gene>
    <name evidence="4 6" type="primary">rps10</name>
</gene>
<name>A0A089VMS1_9STRA</name>
<protein>
    <recommendedName>
        <fullName evidence="4">Small ribosomal subunit protein uS10c</fullName>
    </recommendedName>
</protein>
<dbReference type="Gene3D" id="3.30.70.600">
    <property type="entry name" value="Ribosomal protein S10 domain"/>
    <property type="match status" value="1"/>
</dbReference>
<comment type="subunit">
    <text evidence="4">Part of the 30S ribosomal subunit.</text>
</comment>
<evidence type="ECO:0000256" key="4">
    <source>
        <dbReference type="HAMAP-Rule" id="MF_00508"/>
    </source>
</evidence>
<dbReference type="HAMAP" id="MF_00508">
    <property type="entry name" value="Ribosomal_uS10"/>
    <property type="match status" value="1"/>
</dbReference>
<dbReference type="InterPro" id="IPR027486">
    <property type="entry name" value="Ribosomal_uS10_dom"/>
</dbReference>
<dbReference type="GO" id="GO:1990904">
    <property type="term" value="C:ribonucleoprotein complex"/>
    <property type="evidence" value="ECO:0007669"/>
    <property type="project" value="UniProtKB-KW"/>
</dbReference>
<dbReference type="Pfam" id="PF00338">
    <property type="entry name" value="Ribosomal_S10"/>
    <property type="match status" value="1"/>
</dbReference>
<reference evidence="6" key="2">
    <citation type="submission" date="2014-06" db="EMBL/GenBank/DDBJ databases">
        <authorList>
            <person name="Sabir J.S.M."/>
            <person name="Yu M."/>
            <person name="Ashworth M.P."/>
            <person name="Baeshen N.A."/>
            <person name="Baeshen M.N."/>
            <person name="Bahieldin A."/>
            <person name="Theriot E.C."/>
            <person name="Jansen R.K."/>
        </authorList>
    </citation>
    <scope>NUCLEOTIDE SEQUENCE</scope>
</reference>
<dbReference type="GO" id="GO:0006412">
    <property type="term" value="P:translation"/>
    <property type="evidence" value="ECO:0007669"/>
    <property type="project" value="UniProtKB-UniRule"/>
</dbReference>
<dbReference type="GO" id="GO:0000049">
    <property type="term" value="F:tRNA binding"/>
    <property type="evidence" value="ECO:0007669"/>
    <property type="project" value="UniProtKB-UniRule"/>
</dbReference>